<comment type="similarity">
    <text evidence="1">Belongs to the sulfatase family.</text>
</comment>
<gene>
    <name evidence="5" type="ORF">NQ519_02890</name>
</gene>
<sequence length="519" mass="59677">MYIVPKTVSAGLLLSGAATSAQARMPETPQKPNIVYIIADQLRWDALGYTGNAKAVTPNIDRFAAQALDFTEAVSSTPVSAAHRACLITGKYQSSTGMVINEINLNPNHRTWAHVLGDAGYKLGYVGKHHWTDLHRRDREPGPERMGFDDYWAAYSFNHKSYNAFYHTEDDGGVHRFVELKGRYGPEVFTSLALDYIRKKAAAGEPFAMMLSWNPPHDPWVRSNVDPRCYERFRNVHFDLPENFKRTPDPYMDRYPQQFFDGEEKWRGSFIDTDRYSEMLRCYYAMVNSLDEQFGRVMDLLEELGIADNTIVVFTSDHGEQFGSQGRMYKLTFYDESARIPFLIRDPRYATGGRESDACLNTPDIGPMLLGLAGLHGEIPDEMEGEDLSFIVRGEKGREPEYAFMQSMGHTYQWKDGYEWRAVRSKRYTYARYLRDGSEVLLDREADPTQLTNYAGDPAYASVKKELRKRMERKMKQLGDDFKPCSWYRDRWMYKGYSIKASARGEFGPLPPVEPKRTE</sequence>
<evidence type="ECO:0000256" key="1">
    <source>
        <dbReference type="ARBA" id="ARBA00008779"/>
    </source>
</evidence>
<evidence type="ECO:0000256" key="2">
    <source>
        <dbReference type="ARBA" id="ARBA00022801"/>
    </source>
</evidence>
<dbReference type="CDD" id="cd16034">
    <property type="entry name" value="sulfatase_like"/>
    <property type="match status" value="1"/>
</dbReference>
<proteinExistence type="inferred from homology"/>
<evidence type="ECO:0000259" key="4">
    <source>
        <dbReference type="Pfam" id="PF00884"/>
    </source>
</evidence>
<feature type="chain" id="PRO_5046565235" evidence="3">
    <location>
        <begin position="24"/>
        <end position="519"/>
    </location>
</feature>
<organism evidence="5 6">
    <name type="scientific">Alistipes senegalensis JC50</name>
    <dbReference type="NCBI Taxonomy" id="1033732"/>
    <lineage>
        <taxon>Bacteria</taxon>
        <taxon>Pseudomonadati</taxon>
        <taxon>Bacteroidota</taxon>
        <taxon>Bacteroidia</taxon>
        <taxon>Bacteroidales</taxon>
        <taxon>Rikenellaceae</taxon>
        <taxon>Alistipes</taxon>
    </lineage>
</organism>
<evidence type="ECO:0000256" key="3">
    <source>
        <dbReference type="SAM" id="SignalP"/>
    </source>
</evidence>
<dbReference type="PANTHER" id="PTHR42693:SF53">
    <property type="entry name" value="ENDO-4-O-SULFATASE"/>
    <property type="match status" value="1"/>
</dbReference>
<dbReference type="Proteomes" id="UP001058267">
    <property type="component" value="Chromosome"/>
</dbReference>
<dbReference type="Pfam" id="PF00884">
    <property type="entry name" value="Sulfatase"/>
    <property type="match status" value="1"/>
</dbReference>
<dbReference type="InterPro" id="IPR050738">
    <property type="entry name" value="Sulfatase"/>
</dbReference>
<dbReference type="SUPFAM" id="SSF53649">
    <property type="entry name" value="Alkaline phosphatase-like"/>
    <property type="match status" value="1"/>
</dbReference>
<dbReference type="Gene3D" id="3.40.720.10">
    <property type="entry name" value="Alkaline Phosphatase, subunit A"/>
    <property type="match status" value="1"/>
</dbReference>
<evidence type="ECO:0000313" key="5">
    <source>
        <dbReference type="EMBL" id="UWN65803.1"/>
    </source>
</evidence>
<dbReference type="PANTHER" id="PTHR42693">
    <property type="entry name" value="ARYLSULFATASE FAMILY MEMBER"/>
    <property type="match status" value="1"/>
</dbReference>
<accession>A0ABY5V8U5</accession>
<dbReference type="InterPro" id="IPR000917">
    <property type="entry name" value="Sulfatase_N"/>
</dbReference>
<dbReference type="EMBL" id="CP102252">
    <property type="protein sequence ID" value="UWN65803.1"/>
    <property type="molecule type" value="Genomic_DNA"/>
</dbReference>
<dbReference type="RefSeq" id="WP_019149567.1">
    <property type="nucleotide sequence ID" value="NZ_CP102252.1"/>
</dbReference>
<feature type="domain" description="Sulfatase N-terminal" evidence="4">
    <location>
        <begin position="32"/>
        <end position="374"/>
    </location>
</feature>
<reference evidence="5" key="1">
    <citation type="journal article" date="2022" name="Cell">
        <title>Design, construction, and in vivo augmentation of a complex gut microbiome.</title>
        <authorList>
            <person name="Cheng A.G."/>
            <person name="Ho P.Y."/>
            <person name="Aranda-Diaz A."/>
            <person name="Jain S."/>
            <person name="Yu F.B."/>
            <person name="Meng X."/>
            <person name="Wang M."/>
            <person name="Iakiviak M."/>
            <person name="Nagashima K."/>
            <person name="Zhao A."/>
            <person name="Murugkar P."/>
            <person name="Patil A."/>
            <person name="Atabakhsh K."/>
            <person name="Weakley A."/>
            <person name="Yan J."/>
            <person name="Brumbaugh A.R."/>
            <person name="Higginbottom S."/>
            <person name="Dimas A."/>
            <person name="Shiver A.L."/>
            <person name="Deutschbauer A."/>
            <person name="Neff N."/>
            <person name="Sonnenburg J.L."/>
            <person name="Huang K.C."/>
            <person name="Fischbach M.A."/>
        </authorList>
    </citation>
    <scope>NUCLEOTIDE SEQUENCE</scope>
    <source>
        <strain evidence="5">JC50</strain>
    </source>
</reference>
<protein>
    <submittedName>
        <fullName evidence="5">Sulfatase</fullName>
    </submittedName>
</protein>
<evidence type="ECO:0000313" key="6">
    <source>
        <dbReference type="Proteomes" id="UP001058267"/>
    </source>
</evidence>
<dbReference type="InterPro" id="IPR017850">
    <property type="entry name" value="Alkaline_phosphatase_core_sf"/>
</dbReference>
<feature type="signal peptide" evidence="3">
    <location>
        <begin position="1"/>
        <end position="23"/>
    </location>
</feature>
<keyword evidence="6" id="KW-1185">Reference proteome</keyword>
<keyword evidence="2" id="KW-0378">Hydrolase</keyword>
<name>A0ABY5V8U5_9BACT</name>
<keyword evidence="3" id="KW-0732">Signal</keyword>